<dbReference type="RefSeq" id="WP_249994929.1">
    <property type="nucleotide sequence ID" value="NZ_CP116221.1"/>
</dbReference>
<evidence type="ECO:0000256" key="4">
    <source>
        <dbReference type="ARBA" id="ARBA00022452"/>
    </source>
</evidence>
<dbReference type="Proteomes" id="UP001202717">
    <property type="component" value="Chromosome"/>
</dbReference>
<evidence type="ECO:0000256" key="5">
    <source>
        <dbReference type="ARBA" id="ARBA00022692"/>
    </source>
</evidence>
<dbReference type="Pfam" id="PF02321">
    <property type="entry name" value="OEP"/>
    <property type="match status" value="2"/>
</dbReference>
<dbReference type="Gene3D" id="1.20.1600.10">
    <property type="entry name" value="Outer membrane efflux proteins (OEP)"/>
    <property type="match status" value="1"/>
</dbReference>
<keyword evidence="6" id="KW-0472">Membrane</keyword>
<dbReference type="PANTHER" id="PTHR30026:SF20">
    <property type="entry name" value="OUTER MEMBRANE PROTEIN TOLC"/>
    <property type="match status" value="1"/>
</dbReference>
<keyword evidence="3" id="KW-0813">Transport</keyword>
<proteinExistence type="inferred from homology"/>
<gene>
    <name evidence="8" type="ORF">MUN68_002220</name>
</gene>
<comment type="similarity">
    <text evidence="2">Belongs to the outer membrane factor (OMF) (TC 1.B.17) family.</text>
</comment>
<evidence type="ECO:0000313" key="8">
    <source>
        <dbReference type="EMBL" id="WCO02315.1"/>
    </source>
</evidence>
<evidence type="ECO:0000256" key="1">
    <source>
        <dbReference type="ARBA" id="ARBA00004442"/>
    </source>
</evidence>
<keyword evidence="4" id="KW-1134">Transmembrane beta strand</keyword>
<evidence type="ECO:0000256" key="2">
    <source>
        <dbReference type="ARBA" id="ARBA00007613"/>
    </source>
</evidence>
<keyword evidence="5" id="KW-0812">Transmembrane</keyword>
<dbReference type="InterPro" id="IPR003423">
    <property type="entry name" value="OMP_efflux"/>
</dbReference>
<comment type="subcellular location">
    <subcellularLocation>
        <location evidence="1">Cell outer membrane</location>
    </subcellularLocation>
</comment>
<dbReference type="SUPFAM" id="SSF56954">
    <property type="entry name" value="Outer membrane efflux proteins (OEP)"/>
    <property type="match status" value="1"/>
</dbReference>
<dbReference type="PANTHER" id="PTHR30026">
    <property type="entry name" value="OUTER MEMBRANE PROTEIN TOLC"/>
    <property type="match status" value="1"/>
</dbReference>
<dbReference type="InterPro" id="IPR051906">
    <property type="entry name" value="TolC-like"/>
</dbReference>
<protein>
    <submittedName>
        <fullName evidence="8">TolC family protein</fullName>
    </submittedName>
</protein>
<sequence>MKQKTIIYAFMMMMVWGGFAQSELEISYSLEECLSMALKNNLDLKSTHLNADREKVNHQRSKANLLPSINGDFNLGVNRGRSIDPFTNDFINQEFTFSNVGLNLDATIFNGFRLINTVKQNQLNRLASEMENEAVKQDLVLRVTLAYLQVSNSKDNLRLAKQRLETTEKQMKIQEDFYNNEVGNPADFTDIVAQKAIDETSIVVAEIGLNNAKLSLTRLLNINNELTLDTEDLLLDIDHYAFSADQVYADALKNMATFKANELRVDAAKKGVSIAKAQFTPEFSVFAGVNSNYSSAAQIFSEIGSSITPTGDFVTVNGQDFPVLTHQSSFSSEGIPYKEQLDNNLSTVVGVAVNVPLFNGLRAKNNVALEKVRVEESILELERTHLDIKNAIAQVHFEMNAAYLRYQSLAKQVEAFEESYRVNEIRFNNGISNFLNYVTSKNNLDNAKVNFTNAKYEYILRVKVLEYYRGNMFQLENTI</sequence>
<accession>A0ABY7S023</accession>
<keyword evidence="7" id="KW-0998">Cell outer membrane</keyword>
<reference evidence="8 9" key="1">
    <citation type="submission" date="2023-01" db="EMBL/GenBank/DDBJ databases">
        <title>Psychroserpens ponticola sp. nov., isolated from seawater.</title>
        <authorList>
            <person name="Kristyanto S."/>
            <person name="Jung J."/>
            <person name="Kim J.M."/>
            <person name="Jeon C.O."/>
        </authorList>
    </citation>
    <scope>NUCLEOTIDE SEQUENCE [LARGE SCALE GENOMIC DNA]</scope>
    <source>
        <strain evidence="8 9">MSW6</strain>
    </source>
</reference>
<name>A0ABY7S023_9FLAO</name>
<evidence type="ECO:0000256" key="6">
    <source>
        <dbReference type="ARBA" id="ARBA00023136"/>
    </source>
</evidence>
<evidence type="ECO:0000313" key="9">
    <source>
        <dbReference type="Proteomes" id="UP001202717"/>
    </source>
</evidence>
<dbReference type="EMBL" id="CP116221">
    <property type="protein sequence ID" value="WCO02315.1"/>
    <property type="molecule type" value="Genomic_DNA"/>
</dbReference>
<evidence type="ECO:0000256" key="3">
    <source>
        <dbReference type="ARBA" id="ARBA00022448"/>
    </source>
</evidence>
<keyword evidence="9" id="KW-1185">Reference proteome</keyword>
<organism evidence="8 9">
    <name type="scientific">Psychroserpens ponticola</name>
    <dbReference type="NCBI Taxonomy" id="2932268"/>
    <lineage>
        <taxon>Bacteria</taxon>
        <taxon>Pseudomonadati</taxon>
        <taxon>Bacteroidota</taxon>
        <taxon>Flavobacteriia</taxon>
        <taxon>Flavobacteriales</taxon>
        <taxon>Flavobacteriaceae</taxon>
        <taxon>Psychroserpens</taxon>
    </lineage>
</organism>
<evidence type="ECO:0000256" key="7">
    <source>
        <dbReference type="ARBA" id="ARBA00023237"/>
    </source>
</evidence>